<reference evidence="10 12" key="1">
    <citation type="journal article" date="2011" name="Science">
        <title>Comparative functional genomics of the fission yeasts.</title>
        <authorList>
            <person name="Rhind N."/>
            <person name="Chen Z."/>
            <person name="Yassour M."/>
            <person name="Thompson D.A."/>
            <person name="Haas B.J."/>
            <person name="Habib N."/>
            <person name="Wapinski I."/>
            <person name="Roy S."/>
            <person name="Lin M.F."/>
            <person name="Heiman D.I."/>
            <person name="Young S.K."/>
            <person name="Furuya K."/>
            <person name="Guo Y."/>
            <person name="Pidoux A."/>
            <person name="Chen H.M."/>
            <person name="Robbertse B."/>
            <person name="Goldberg J.M."/>
            <person name="Aoki K."/>
            <person name="Bayne E.H."/>
            <person name="Berlin A.M."/>
            <person name="Desjardins C.A."/>
            <person name="Dobbs E."/>
            <person name="Dukaj L."/>
            <person name="Fan L."/>
            <person name="FitzGerald M.G."/>
            <person name="French C."/>
            <person name="Gujja S."/>
            <person name="Hansen K."/>
            <person name="Keifenheim D."/>
            <person name="Levin J.Z."/>
            <person name="Mosher R.A."/>
            <person name="Mueller C.A."/>
            <person name="Pfiffner J."/>
            <person name="Priest M."/>
            <person name="Russ C."/>
            <person name="Smialowska A."/>
            <person name="Swoboda P."/>
            <person name="Sykes S.M."/>
            <person name="Vaughn M."/>
            <person name="Vengrova S."/>
            <person name="Yoder R."/>
            <person name="Zeng Q."/>
            <person name="Allshire R."/>
            <person name="Baulcombe D."/>
            <person name="Birren B.W."/>
            <person name="Brown W."/>
            <person name="Ekwall K."/>
            <person name="Kellis M."/>
            <person name="Leatherwood J."/>
            <person name="Levin H."/>
            <person name="Margalit H."/>
            <person name="Martienssen R."/>
            <person name="Nieduszynski C.A."/>
            <person name="Spatafora J.W."/>
            <person name="Friedman N."/>
            <person name="Dalgaard J.Z."/>
            <person name="Baumann P."/>
            <person name="Niki H."/>
            <person name="Regev A."/>
            <person name="Nusbaum C."/>
        </authorList>
    </citation>
    <scope>NUCLEOTIDE SEQUENCE [LARGE SCALE GENOMIC DNA]</scope>
    <source>
        <strain evidence="12">yFS275 / FY16936</strain>
    </source>
</reference>
<gene>
    <name evidence="11" type="primary">ura5</name>
    <name evidence="10" type="ORF">SJAG_00694</name>
</gene>
<comment type="pathway">
    <text evidence="2">Pyrimidine metabolism; UMP biosynthesis via de novo pathway; UMP from orotate: step 1/2.</text>
</comment>
<organism evidence="10 12">
    <name type="scientific">Schizosaccharomyces japonicus (strain yFS275 / FY16936)</name>
    <name type="common">Fission yeast</name>
    <dbReference type="NCBI Taxonomy" id="402676"/>
    <lineage>
        <taxon>Eukaryota</taxon>
        <taxon>Fungi</taxon>
        <taxon>Dikarya</taxon>
        <taxon>Ascomycota</taxon>
        <taxon>Taphrinomycotina</taxon>
        <taxon>Schizosaccharomycetes</taxon>
        <taxon>Schizosaccharomycetales</taxon>
        <taxon>Schizosaccharomycetaceae</taxon>
        <taxon>Schizosaccharomyces</taxon>
    </lineage>
</organism>
<evidence type="ECO:0000256" key="7">
    <source>
        <dbReference type="ARBA" id="ARBA00022679"/>
    </source>
</evidence>
<dbReference type="STRING" id="402676.B6JWC0"/>
<dbReference type="Pfam" id="PF00156">
    <property type="entry name" value="Pribosyltran"/>
    <property type="match status" value="1"/>
</dbReference>
<comment type="subunit">
    <text evidence="4">Homodimer.</text>
</comment>
<dbReference type="JaponicusDB" id="SJAG_00694">
    <property type="gene designation" value="ura5"/>
</dbReference>
<evidence type="ECO:0000313" key="11">
    <source>
        <dbReference type="JaponicusDB" id="SJAG_00694"/>
    </source>
</evidence>
<dbReference type="CDD" id="cd06223">
    <property type="entry name" value="PRTases_typeI"/>
    <property type="match status" value="1"/>
</dbReference>
<keyword evidence="7" id="KW-0808">Transferase</keyword>
<dbReference type="GeneID" id="7052112"/>
<dbReference type="Gene3D" id="3.40.50.2020">
    <property type="match status" value="1"/>
</dbReference>
<dbReference type="GO" id="GO:0005737">
    <property type="term" value="C:cytoplasm"/>
    <property type="evidence" value="ECO:0000318"/>
    <property type="project" value="GO_Central"/>
</dbReference>
<evidence type="ECO:0000256" key="3">
    <source>
        <dbReference type="ARBA" id="ARBA00006340"/>
    </source>
</evidence>
<feature type="domain" description="Phosphoribosyltransferase" evidence="9">
    <location>
        <begin position="50"/>
        <end position="165"/>
    </location>
</feature>
<dbReference type="InterPro" id="IPR023031">
    <property type="entry name" value="OPRT"/>
</dbReference>
<dbReference type="PANTHER" id="PTHR46683:SF1">
    <property type="entry name" value="OROTATE PHOSPHORIBOSYLTRANSFERASE 1-RELATED"/>
    <property type="match status" value="1"/>
</dbReference>
<dbReference type="UniPathway" id="UPA00070">
    <property type="reaction ID" value="UER00119"/>
</dbReference>
<comment type="similarity">
    <text evidence="3">Belongs to the purine/pyrimidine phosphoribosyltransferase family. PyrE subfamily.</text>
</comment>
<dbReference type="InterPro" id="IPR000836">
    <property type="entry name" value="PRTase_dom"/>
</dbReference>
<evidence type="ECO:0000256" key="6">
    <source>
        <dbReference type="ARBA" id="ARBA00022676"/>
    </source>
</evidence>
<evidence type="ECO:0000256" key="8">
    <source>
        <dbReference type="ARBA" id="ARBA00022975"/>
    </source>
</evidence>
<dbReference type="EC" id="2.4.2.10" evidence="5"/>
<dbReference type="NCBIfam" id="TIGR00336">
    <property type="entry name" value="pyrE"/>
    <property type="match status" value="1"/>
</dbReference>
<dbReference type="OMA" id="SPFFMNA"/>
<dbReference type="InterPro" id="IPR029057">
    <property type="entry name" value="PRTase-like"/>
</dbReference>
<dbReference type="HAMAP" id="MF_01208">
    <property type="entry name" value="PyrE"/>
    <property type="match status" value="1"/>
</dbReference>
<dbReference type="GO" id="GO:0044205">
    <property type="term" value="P:'de novo' UMP biosynthetic process"/>
    <property type="evidence" value="ECO:0007669"/>
    <property type="project" value="UniProtKB-UniPathway"/>
</dbReference>
<dbReference type="EMBL" id="KE651166">
    <property type="protein sequence ID" value="EEB05671.1"/>
    <property type="molecule type" value="Genomic_DNA"/>
</dbReference>
<dbReference type="SUPFAM" id="SSF53271">
    <property type="entry name" value="PRTase-like"/>
    <property type="match status" value="1"/>
</dbReference>
<dbReference type="OrthoDB" id="5553476at2759"/>
<protein>
    <recommendedName>
        <fullName evidence="5">orotate phosphoribosyltransferase</fullName>
        <ecNumber evidence="5">2.4.2.10</ecNumber>
    </recommendedName>
</protein>
<evidence type="ECO:0000256" key="4">
    <source>
        <dbReference type="ARBA" id="ARBA00011738"/>
    </source>
</evidence>
<dbReference type="RefSeq" id="XP_002171964.1">
    <property type="nucleotide sequence ID" value="XM_002171928.2"/>
</dbReference>
<dbReference type="PANTHER" id="PTHR46683">
    <property type="entry name" value="OROTATE PHOSPHORIBOSYLTRANSFERASE 1-RELATED"/>
    <property type="match status" value="1"/>
</dbReference>
<dbReference type="GO" id="GO:0006207">
    <property type="term" value="P:'de novo' pyrimidine nucleobase biosynthetic process"/>
    <property type="evidence" value="ECO:0000318"/>
    <property type="project" value="GO_Central"/>
</dbReference>
<proteinExistence type="inferred from homology"/>
<keyword evidence="8" id="KW-0665">Pyrimidine biosynthesis</keyword>
<dbReference type="eggNOG" id="KOG1377">
    <property type="taxonomic scope" value="Eukaryota"/>
</dbReference>
<dbReference type="GO" id="GO:0004588">
    <property type="term" value="F:orotate phosphoribosyltransferase activity"/>
    <property type="evidence" value="ECO:0000318"/>
    <property type="project" value="GO_Central"/>
</dbReference>
<dbReference type="Proteomes" id="UP000001744">
    <property type="component" value="Unassembled WGS sequence"/>
</dbReference>
<dbReference type="FunFam" id="3.40.50.2020:FF:000008">
    <property type="entry name" value="Orotate phosphoribosyltransferase"/>
    <property type="match status" value="1"/>
</dbReference>
<dbReference type="VEuPathDB" id="FungiDB:SJAG_00694"/>
<evidence type="ECO:0000313" key="10">
    <source>
        <dbReference type="EMBL" id="EEB05671.1"/>
    </source>
</evidence>
<keyword evidence="12" id="KW-1185">Reference proteome</keyword>
<dbReference type="InterPro" id="IPR004467">
    <property type="entry name" value="Or_phspho_trans_dom"/>
</dbReference>
<dbReference type="AlphaFoldDB" id="B6JWC0"/>
<accession>B6JWC0</accession>
<comment type="function">
    <text evidence="1">Catalyzes the transfer of a ribosyl phosphate group from 5-phosphoribose 1-diphosphate to orotate, leading to the formation of orotidine monophosphate (OMP).</text>
</comment>
<dbReference type="HOGENOM" id="CLU_074878_0_1_1"/>
<dbReference type="GO" id="GO:0006221">
    <property type="term" value="P:pyrimidine nucleotide biosynthetic process"/>
    <property type="evidence" value="ECO:0000318"/>
    <property type="project" value="GO_Central"/>
</dbReference>
<sequence>MSHKVELLKRALENQVLKFGEFTLKSGRKSPYFFNSGLFTTGADLNALGAAYAKAIVDMGVEFDVLFGPAYKGIPLGAVTAAKLYELTGKNYGFCYNRKEAKSHGEGGNLVGADVTNKRVIILDDVITAGTAIREAISFLTPKNVKLSGIVLLLDRQERLKPEVNESTITKLVAELQVPITSILTLDDIVEFTKNELSAQENQAMDAYRAKYQAK</sequence>
<dbReference type="GO" id="GO:0046132">
    <property type="term" value="P:pyrimidine ribonucleoside biosynthetic process"/>
    <property type="evidence" value="ECO:0000318"/>
    <property type="project" value="GO_Central"/>
</dbReference>
<evidence type="ECO:0000256" key="2">
    <source>
        <dbReference type="ARBA" id="ARBA00004889"/>
    </source>
</evidence>
<keyword evidence="6 10" id="KW-0328">Glycosyltransferase</keyword>
<evidence type="ECO:0000259" key="9">
    <source>
        <dbReference type="Pfam" id="PF00156"/>
    </source>
</evidence>
<evidence type="ECO:0000256" key="1">
    <source>
        <dbReference type="ARBA" id="ARBA00003769"/>
    </source>
</evidence>
<evidence type="ECO:0000256" key="5">
    <source>
        <dbReference type="ARBA" id="ARBA00011971"/>
    </source>
</evidence>
<evidence type="ECO:0000313" key="12">
    <source>
        <dbReference type="Proteomes" id="UP000001744"/>
    </source>
</evidence>
<name>B6JWC0_SCHJY</name>